<sequence length="616" mass="69649">MSDSRLVVSALLAYAQAASQEVGNKGYEVGTMQDALSSQVLGRMLGVSITDRRYDPFQLLKCIYYQILTGSASAHLLPCPDISQLDPSEPEVAEFIKFYTLILISQAVWSEANERYVKVIQGLEEQYQECLIDIIENRLFEPQALTKLPEDQPEVSNEKERDDTALQEAELCYKLAKKASDNEAQHDHTRKVIDKPPPIEASIFNESSKGRKQSSTQVHARTSFTFGESESDVESPVTYGRPAEGYSESPPARVSDKIKQLEIERLASDLDEKVEELKQLETQLADSRQSVDVYLRRIAELESQVEENERLRIDVETYRHASEKLRKSENVVDKLRKKLESVSNARSEIQSLQKQVKTLTEENADWESKYTDLFRSRKLQKSTPSSVGSSESESQLLELSTRIVHLELALQAKGAEVVQLKEITVRREERDVDEAAEYESSDDERGQGQKQRMKPQPLSSSLPLPESPSERVQLCEEDLERKQTARQIPMKSRESTPTPRQREVENAPEEQEPVDPGNLLGRTDRVSHVDVMRLQDEVARLQQALAEAEQRYRVEKLLMLRAWAELGHRTAKMGVGANATGGSTGNSDEARALVRPVGLSWASRVRQRMHTVPDTT</sequence>
<proteinExistence type="predicted"/>
<organism evidence="1 2">
    <name type="scientific">Naganishia onofrii</name>
    <dbReference type="NCBI Taxonomy" id="1851511"/>
    <lineage>
        <taxon>Eukaryota</taxon>
        <taxon>Fungi</taxon>
        <taxon>Dikarya</taxon>
        <taxon>Basidiomycota</taxon>
        <taxon>Agaricomycotina</taxon>
        <taxon>Tremellomycetes</taxon>
        <taxon>Filobasidiales</taxon>
        <taxon>Filobasidiaceae</taxon>
        <taxon>Naganishia</taxon>
    </lineage>
</organism>
<dbReference type="EMBL" id="JASBWV010000006">
    <property type="protein sequence ID" value="KAJ9126092.1"/>
    <property type="molecule type" value="Genomic_DNA"/>
</dbReference>
<name>A0ACC2XTS5_9TREE</name>
<evidence type="ECO:0000313" key="2">
    <source>
        <dbReference type="Proteomes" id="UP001234202"/>
    </source>
</evidence>
<evidence type="ECO:0000313" key="1">
    <source>
        <dbReference type="EMBL" id="KAJ9126092.1"/>
    </source>
</evidence>
<accession>A0ACC2XTS5</accession>
<keyword evidence="2" id="KW-1185">Reference proteome</keyword>
<comment type="caution">
    <text evidence="1">The sequence shown here is derived from an EMBL/GenBank/DDBJ whole genome shotgun (WGS) entry which is preliminary data.</text>
</comment>
<reference evidence="1" key="1">
    <citation type="submission" date="2023-04" db="EMBL/GenBank/DDBJ databases">
        <title>Draft Genome sequencing of Naganishia species isolated from polar environments using Oxford Nanopore Technology.</title>
        <authorList>
            <person name="Leo P."/>
            <person name="Venkateswaran K."/>
        </authorList>
    </citation>
    <scope>NUCLEOTIDE SEQUENCE</scope>
    <source>
        <strain evidence="1">DBVPG 5303</strain>
    </source>
</reference>
<gene>
    <name evidence="1" type="ORF">QFC24_002364</name>
</gene>
<dbReference type="Proteomes" id="UP001234202">
    <property type="component" value="Unassembled WGS sequence"/>
</dbReference>
<protein>
    <submittedName>
        <fullName evidence="1">Uncharacterized protein</fullName>
    </submittedName>
</protein>